<comment type="similarity">
    <text evidence="1 5 6">Belongs to the universal ribosomal protein uS9 family.</text>
</comment>
<dbReference type="GO" id="GO:0006412">
    <property type="term" value="P:translation"/>
    <property type="evidence" value="ECO:0007669"/>
    <property type="project" value="UniProtKB-UniRule"/>
</dbReference>
<evidence type="ECO:0000256" key="6">
    <source>
        <dbReference type="RuleBase" id="RU003815"/>
    </source>
</evidence>
<evidence type="ECO:0000313" key="9">
    <source>
        <dbReference type="Proteomes" id="UP000727993"/>
    </source>
</evidence>
<protein>
    <recommendedName>
        <fullName evidence="4 5">Small ribosomal subunit protein uS9</fullName>
    </recommendedName>
</protein>
<evidence type="ECO:0000256" key="2">
    <source>
        <dbReference type="ARBA" id="ARBA00022980"/>
    </source>
</evidence>
<dbReference type="GO" id="GO:0003735">
    <property type="term" value="F:structural constituent of ribosome"/>
    <property type="evidence" value="ECO:0007669"/>
    <property type="project" value="InterPro"/>
</dbReference>
<evidence type="ECO:0000256" key="1">
    <source>
        <dbReference type="ARBA" id="ARBA00005251"/>
    </source>
</evidence>
<dbReference type="PANTHER" id="PTHR21569:SF1">
    <property type="entry name" value="SMALL RIBOSOMAL SUBUNIT PROTEIN US9M"/>
    <property type="match status" value="1"/>
</dbReference>
<feature type="compositionally biased region" description="Basic and acidic residues" evidence="7">
    <location>
        <begin position="101"/>
        <end position="115"/>
    </location>
</feature>
<dbReference type="InterPro" id="IPR020574">
    <property type="entry name" value="Ribosomal_uS9_CS"/>
</dbReference>
<dbReference type="PROSITE" id="PS00360">
    <property type="entry name" value="RIBOSOMAL_S9"/>
    <property type="match status" value="1"/>
</dbReference>
<dbReference type="InterPro" id="IPR023035">
    <property type="entry name" value="Ribosomal_uS9_bac/plastid"/>
</dbReference>
<feature type="compositionally biased region" description="Basic residues" evidence="7">
    <location>
        <begin position="116"/>
        <end position="130"/>
    </location>
</feature>
<dbReference type="InterPro" id="IPR000754">
    <property type="entry name" value="Ribosomal_uS9"/>
</dbReference>
<feature type="region of interest" description="Disordered" evidence="7">
    <location>
        <begin position="101"/>
        <end position="130"/>
    </location>
</feature>
<dbReference type="SUPFAM" id="SSF54211">
    <property type="entry name" value="Ribosomal protein S5 domain 2-like"/>
    <property type="match status" value="1"/>
</dbReference>
<name>A0A936TDG6_9ACTN</name>
<dbReference type="GO" id="GO:0005737">
    <property type="term" value="C:cytoplasm"/>
    <property type="evidence" value="ECO:0007669"/>
    <property type="project" value="UniProtKB-ARBA"/>
</dbReference>
<organism evidence="8 9">
    <name type="scientific">Candidatus Neomicrothrix subdominans</name>
    <dbReference type="NCBI Taxonomy" id="2954438"/>
    <lineage>
        <taxon>Bacteria</taxon>
        <taxon>Bacillati</taxon>
        <taxon>Actinomycetota</taxon>
        <taxon>Acidimicrobiia</taxon>
        <taxon>Acidimicrobiales</taxon>
        <taxon>Microthrixaceae</taxon>
        <taxon>Candidatus Neomicrothrix</taxon>
    </lineage>
</organism>
<keyword evidence="3 5" id="KW-0687">Ribonucleoprotein</keyword>
<comment type="caution">
    <text evidence="8">The sequence shown here is derived from an EMBL/GenBank/DDBJ whole genome shotgun (WGS) entry which is preliminary data.</text>
</comment>
<evidence type="ECO:0000256" key="5">
    <source>
        <dbReference type="HAMAP-Rule" id="MF_00532"/>
    </source>
</evidence>
<dbReference type="AlphaFoldDB" id="A0A936TDG6"/>
<evidence type="ECO:0000256" key="4">
    <source>
        <dbReference type="ARBA" id="ARBA00035259"/>
    </source>
</evidence>
<keyword evidence="2 5" id="KW-0689">Ribosomal protein</keyword>
<proteinExistence type="inferred from homology"/>
<dbReference type="Pfam" id="PF00380">
    <property type="entry name" value="Ribosomal_S9"/>
    <property type="match status" value="1"/>
</dbReference>
<dbReference type="FunFam" id="3.30.230.10:FF:000001">
    <property type="entry name" value="30S ribosomal protein S9"/>
    <property type="match status" value="1"/>
</dbReference>
<evidence type="ECO:0000256" key="7">
    <source>
        <dbReference type="SAM" id="MobiDB-lite"/>
    </source>
</evidence>
<gene>
    <name evidence="5 8" type="primary">rpsI</name>
    <name evidence="8" type="ORF">IPN02_11040</name>
</gene>
<dbReference type="InterPro" id="IPR020568">
    <property type="entry name" value="Ribosomal_Su5_D2-typ_SF"/>
</dbReference>
<dbReference type="Proteomes" id="UP000727993">
    <property type="component" value="Unassembled WGS sequence"/>
</dbReference>
<dbReference type="HAMAP" id="MF_00532_B">
    <property type="entry name" value="Ribosomal_uS9_B"/>
    <property type="match status" value="1"/>
</dbReference>
<accession>A0A936TDG6</accession>
<dbReference type="InterPro" id="IPR014721">
    <property type="entry name" value="Ribsml_uS5_D2-typ_fold_subgr"/>
</dbReference>
<dbReference type="GO" id="GO:0003723">
    <property type="term" value="F:RNA binding"/>
    <property type="evidence" value="ECO:0007669"/>
    <property type="project" value="TreeGrafter"/>
</dbReference>
<dbReference type="PANTHER" id="PTHR21569">
    <property type="entry name" value="RIBOSOMAL PROTEIN S9"/>
    <property type="match status" value="1"/>
</dbReference>
<reference evidence="8 9" key="1">
    <citation type="submission" date="2020-10" db="EMBL/GenBank/DDBJ databases">
        <title>Connecting structure to function with the recovery of over 1000 high-quality activated sludge metagenome-assembled genomes encoding full-length rRNA genes using long-read sequencing.</title>
        <authorList>
            <person name="Singleton C.M."/>
            <person name="Petriglieri F."/>
            <person name="Kristensen J.M."/>
            <person name="Kirkegaard R.H."/>
            <person name="Michaelsen T.Y."/>
            <person name="Andersen M.H."/>
            <person name="Karst S.M."/>
            <person name="Dueholm M.S."/>
            <person name="Nielsen P.H."/>
            <person name="Albertsen M."/>
        </authorList>
    </citation>
    <scope>NUCLEOTIDE SEQUENCE [LARGE SCALE GENOMIC DNA]</scope>
    <source>
        <strain evidence="8">Lyne_18-Q3-R50-59_MAXAC.006</strain>
    </source>
</reference>
<dbReference type="EMBL" id="JADJZA010000007">
    <property type="protein sequence ID" value="MBK9297343.1"/>
    <property type="molecule type" value="Genomic_DNA"/>
</dbReference>
<evidence type="ECO:0000256" key="3">
    <source>
        <dbReference type="ARBA" id="ARBA00023274"/>
    </source>
</evidence>
<dbReference type="GO" id="GO:0015935">
    <property type="term" value="C:small ribosomal subunit"/>
    <property type="evidence" value="ECO:0007669"/>
    <property type="project" value="UniProtKB-ARBA"/>
</dbReference>
<dbReference type="NCBIfam" id="NF001099">
    <property type="entry name" value="PRK00132.1"/>
    <property type="match status" value="1"/>
</dbReference>
<sequence>MGHPLVQATGRRKRAVARVRVRHGSGQITVNNRPVEAYFPNETHRMVLAEPLVLTEMGENYDIDATIHGGGPTGQAGAMRLGIARGLVALDADLRESLKRAGFLTRDDREKESKKYGLKKARKAPQYSKR</sequence>
<evidence type="ECO:0000313" key="8">
    <source>
        <dbReference type="EMBL" id="MBK9297343.1"/>
    </source>
</evidence>
<dbReference type="Gene3D" id="3.30.230.10">
    <property type="match status" value="1"/>
</dbReference>